<dbReference type="PANTHER" id="PTHR42982:SF1">
    <property type="entry name" value="SEC-INDEPENDENT PROTEIN TRANSLOCASE PROTEIN TATA"/>
    <property type="match status" value="1"/>
</dbReference>
<protein>
    <submittedName>
        <fullName evidence="9">Twin-arginine translocase TatA/TatE family subunit</fullName>
    </submittedName>
</protein>
<dbReference type="PANTHER" id="PTHR42982">
    <property type="entry name" value="SEC-INDEPENDENT PROTEIN TRANSLOCASE PROTEIN TATA"/>
    <property type="match status" value="1"/>
</dbReference>
<comment type="caution">
    <text evidence="9">The sequence shown here is derived from an EMBL/GenBank/DDBJ whole genome shotgun (WGS) entry which is preliminary data.</text>
</comment>
<reference evidence="9 10" key="1">
    <citation type="submission" date="2018-12" db="EMBL/GenBank/DDBJ databases">
        <authorList>
            <person name="Toschakov S.V."/>
        </authorList>
    </citation>
    <scope>NUCLEOTIDE SEQUENCE [LARGE SCALE GENOMIC DNA]</scope>
    <source>
        <strain evidence="9 10">GM2012</strain>
    </source>
</reference>
<dbReference type="EMBL" id="RYZH01000002">
    <property type="protein sequence ID" value="RUL89584.1"/>
    <property type="molecule type" value="Genomic_DNA"/>
</dbReference>
<evidence type="ECO:0000256" key="6">
    <source>
        <dbReference type="ARBA" id="ARBA00023010"/>
    </source>
</evidence>
<keyword evidence="5" id="KW-1133">Transmembrane helix</keyword>
<evidence type="ECO:0000256" key="1">
    <source>
        <dbReference type="ARBA" id="ARBA00004167"/>
    </source>
</evidence>
<accession>A0A432MQ36</accession>
<evidence type="ECO:0000256" key="2">
    <source>
        <dbReference type="ARBA" id="ARBA00022448"/>
    </source>
</evidence>
<keyword evidence="7" id="KW-0472">Membrane</keyword>
<keyword evidence="4" id="KW-0653">Protein transport</keyword>
<organism evidence="9 10">
    <name type="scientific">Tautonia sociabilis</name>
    <dbReference type="NCBI Taxonomy" id="2080755"/>
    <lineage>
        <taxon>Bacteria</taxon>
        <taxon>Pseudomonadati</taxon>
        <taxon>Planctomycetota</taxon>
        <taxon>Planctomycetia</taxon>
        <taxon>Isosphaerales</taxon>
        <taxon>Isosphaeraceae</taxon>
        <taxon>Tautonia</taxon>
    </lineage>
</organism>
<dbReference type="Gene3D" id="1.20.5.3310">
    <property type="match status" value="1"/>
</dbReference>
<keyword evidence="3" id="KW-0812">Transmembrane</keyword>
<feature type="compositionally biased region" description="Polar residues" evidence="8">
    <location>
        <begin position="57"/>
        <end position="66"/>
    </location>
</feature>
<comment type="subcellular location">
    <subcellularLocation>
        <location evidence="1">Membrane</location>
        <topology evidence="1">Single-pass membrane protein</topology>
    </subcellularLocation>
</comment>
<evidence type="ECO:0000256" key="4">
    <source>
        <dbReference type="ARBA" id="ARBA00022927"/>
    </source>
</evidence>
<evidence type="ECO:0000256" key="7">
    <source>
        <dbReference type="ARBA" id="ARBA00023136"/>
    </source>
</evidence>
<evidence type="ECO:0000256" key="8">
    <source>
        <dbReference type="SAM" id="MobiDB-lite"/>
    </source>
</evidence>
<evidence type="ECO:0000256" key="3">
    <source>
        <dbReference type="ARBA" id="ARBA00022692"/>
    </source>
</evidence>
<dbReference type="GO" id="GO:0015031">
    <property type="term" value="P:protein transport"/>
    <property type="evidence" value="ECO:0007669"/>
    <property type="project" value="UniProtKB-KW"/>
</dbReference>
<dbReference type="GO" id="GO:0016020">
    <property type="term" value="C:membrane"/>
    <property type="evidence" value="ECO:0007669"/>
    <property type="project" value="UniProtKB-ARBA"/>
</dbReference>
<sequence>MLPGIGPQEMVIIGILGVLLFGKRLPEVGRSLGKGIAEFRRSISGVEDELRSINRQVTSTANSATRPYTPANAAPAVTNDLSPDPAVPKFEPPTAAPSPRGETASDFDPQPYYD</sequence>
<dbReference type="Pfam" id="PF02416">
    <property type="entry name" value="TatA_B_E"/>
    <property type="match status" value="1"/>
</dbReference>
<gene>
    <name evidence="9" type="ORF">TsocGM_01155</name>
</gene>
<name>A0A432MQ36_9BACT</name>
<keyword evidence="2" id="KW-0813">Transport</keyword>
<reference evidence="9 10" key="2">
    <citation type="submission" date="2019-01" db="EMBL/GenBank/DDBJ databases">
        <title>Tautonia sociabilis, a novel thermotolerant planctomycete of Isosphaeraceae family, isolated from a 4000 m deep subterranean habitat.</title>
        <authorList>
            <person name="Kovaleva O.L."/>
            <person name="Elcheninov A.G."/>
            <person name="Van Heerden E."/>
            <person name="Toshchakov S.V."/>
            <person name="Novikov A."/>
            <person name="Bonch-Osmolovskaya E.A."/>
            <person name="Kublanov I.V."/>
        </authorList>
    </citation>
    <scope>NUCLEOTIDE SEQUENCE [LARGE SCALE GENOMIC DNA]</scope>
    <source>
        <strain evidence="9 10">GM2012</strain>
    </source>
</reference>
<evidence type="ECO:0000256" key="5">
    <source>
        <dbReference type="ARBA" id="ARBA00022989"/>
    </source>
</evidence>
<dbReference type="AlphaFoldDB" id="A0A432MQ36"/>
<keyword evidence="10" id="KW-1185">Reference proteome</keyword>
<evidence type="ECO:0000313" key="9">
    <source>
        <dbReference type="EMBL" id="RUL89584.1"/>
    </source>
</evidence>
<evidence type="ECO:0000313" key="10">
    <source>
        <dbReference type="Proteomes" id="UP000280296"/>
    </source>
</evidence>
<dbReference type="Proteomes" id="UP000280296">
    <property type="component" value="Unassembled WGS sequence"/>
</dbReference>
<keyword evidence="6" id="KW-0811">Translocation</keyword>
<dbReference type="InterPro" id="IPR003369">
    <property type="entry name" value="TatA/B/E"/>
</dbReference>
<feature type="region of interest" description="Disordered" evidence="8">
    <location>
        <begin position="57"/>
        <end position="114"/>
    </location>
</feature>
<proteinExistence type="predicted"/>
<dbReference type="OrthoDB" id="282899at2"/>